<organism evidence="4 5">
    <name type="scientific">Penicillium arizonense</name>
    <dbReference type="NCBI Taxonomy" id="1835702"/>
    <lineage>
        <taxon>Eukaryota</taxon>
        <taxon>Fungi</taxon>
        <taxon>Dikarya</taxon>
        <taxon>Ascomycota</taxon>
        <taxon>Pezizomycotina</taxon>
        <taxon>Eurotiomycetes</taxon>
        <taxon>Eurotiomycetidae</taxon>
        <taxon>Eurotiales</taxon>
        <taxon>Aspergillaceae</taxon>
        <taxon>Penicillium</taxon>
    </lineage>
</organism>
<dbReference type="STRING" id="1835702.A0A1F5LJR2"/>
<evidence type="ECO:0000256" key="2">
    <source>
        <dbReference type="ARBA" id="ARBA00023002"/>
    </source>
</evidence>
<dbReference type="InterPro" id="IPR036291">
    <property type="entry name" value="NAD(P)-bd_dom_sf"/>
</dbReference>
<keyword evidence="1" id="KW-0521">NADP</keyword>
<dbReference type="Proteomes" id="UP000177622">
    <property type="component" value="Unassembled WGS sequence"/>
</dbReference>
<dbReference type="InterPro" id="IPR045312">
    <property type="entry name" value="PCBER-like"/>
</dbReference>
<dbReference type="InterPro" id="IPR051609">
    <property type="entry name" value="NmrA/Isoflavone_reductase-like"/>
</dbReference>
<evidence type="ECO:0000313" key="5">
    <source>
        <dbReference type="Proteomes" id="UP000177622"/>
    </source>
</evidence>
<dbReference type="GeneID" id="34575649"/>
<evidence type="ECO:0000313" key="4">
    <source>
        <dbReference type="EMBL" id="OGE53448.1"/>
    </source>
</evidence>
<reference evidence="4 5" key="1">
    <citation type="journal article" date="2016" name="Sci. Rep.">
        <title>Penicillium arizonense, a new, genome sequenced fungal species, reveals a high chemical diversity in secreted metabolites.</title>
        <authorList>
            <person name="Grijseels S."/>
            <person name="Nielsen J.C."/>
            <person name="Randelovic M."/>
            <person name="Nielsen J."/>
            <person name="Nielsen K.F."/>
            <person name="Workman M."/>
            <person name="Frisvad J.C."/>
        </authorList>
    </citation>
    <scope>NUCLEOTIDE SEQUENCE [LARGE SCALE GENOMIC DNA]</scope>
    <source>
        <strain evidence="4 5">CBS 141311</strain>
    </source>
</reference>
<proteinExistence type="predicted"/>
<dbReference type="RefSeq" id="XP_022488886.1">
    <property type="nucleotide sequence ID" value="XM_022630915.1"/>
</dbReference>
<comment type="caution">
    <text evidence="4">The sequence shown here is derived from an EMBL/GenBank/DDBJ whole genome shotgun (WGS) entry which is preliminary data.</text>
</comment>
<dbReference type="SUPFAM" id="SSF51735">
    <property type="entry name" value="NAD(P)-binding Rossmann-fold domains"/>
    <property type="match status" value="1"/>
</dbReference>
<dbReference type="PANTHER" id="PTHR47706:SF9">
    <property type="entry name" value="NMRA-LIKE DOMAIN-CONTAINING PROTEIN-RELATED"/>
    <property type="match status" value="1"/>
</dbReference>
<dbReference type="GO" id="GO:0016491">
    <property type="term" value="F:oxidoreductase activity"/>
    <property type="evidence" value="ECO:0007669"/>
    <property type="project" value="UniProtKB-KW"/>
</dbReference>
<evidence type="ECO:0000259" key="3">
    <source>
        <dbReference type="Pfam" id="PF05368"/>
    </source>
</evidence>
<dbReference type="InterPro" id="IPR008030">
    <property type="entry name" value="NmrA-like"/>
</dbReference>
<dbReference type="AlphaFoldDB" id="A0A1F5LJR2"/>
<dbReference type="Gene3D" id="3.40.50.720">
    <property type="entry name" value="NAD(P)-binding Rossmann-like Domain"/>
    <property type="match status" value="1"/>
</dbReference>
<sequence>MSSSLRQNVIIVGAAGNLGPHLVSIFDADPQFHVSILSRTSSDCSQFPPHIPVHRVDDYNTNESKLVEILRGQDVIISAIAAQAVLHQKAIIDAALKAGVKHFVPSEYGHDTRNEQAARLLPPFFVTHKRLVVEYLQSKEAEGLKWTAFVTGPFFEMQERRAMILKDYGDHHWSTTTFNTVALAVKNAILATEKTANKYLFIESFNVSQKGILSTLETLTMTKWNVSYHDAEEEKALALGKLSQGNYSALPTLMCKRCIGPGFEDVSQIDDDSSEHGGADSDDFGTMFIVSGRESAQPSPIITVPQPSSSGIQGFRVINPELMALARKLPT</sequence>
<dbReference type="Pfam" id="PF05368">
    <property type="entry name" value="NmrA"/>
    <property type="match status" value="1"/>
</dbReference>
<dbReference type="PANTHER" id="PTHR47706">
    <property type="entry name" value="NMRA-LIKE FAMILY PROTEIN"/>
    <property type="match status" value="1"/>
</dbReference>
<keyword evidence="5" id="KW-1185">Reference proteome</keyword>
<evidence type="ECO:0000256" key="1">
    <source>
        <dbReference type="ARBA" id="ARBA00022857"/>
    </source>
</evidence>
<keyword evidence="2" id="KW-0560">Oxidoreductase</keyword>
<name>A0A1F5LJR2_PENAI</name>
<accession>A0A1F5LJR2</accession>
<dbReference type="OrthoDB" id="9974981at2759"/>
<dbReference type="EMBL" id="LXJU01000007">
    <property type="protein sequence ID" value="OGE53448.1"/>
    <property type="molecule type" value="Genomic_DNA"/>
</dbReference>
<feature type="domain" description="NmrA-like" evidence="3">
    <location>
        <begin position="7"/>
        <end position="151"/>
    </location>
</feature>
<dbReference type="CDD" id="cd05259">
    <property type="entry name" value="PCBER_SDR_a"/>
    <property type="match status" value="1"/>
</dbReference>
<protein>
    <recommendedName>
        <fullName evidence="3">NmrA-like domain-containing protein</fullName>
    </recommendedName>
</protein>
<gene>
    <name evidence="4" type="ORF">PENARI_c007G04900</name>
</gene>